<feature type="domain" description="AMP-dependent synthetase/ligase" evidence="3">
    <location>
        <begin position="116"/>
        <end position="503"/>
    </location>
</feature>
<dbReference type="PANTHER" id="PTHR44845:SF6">
    <property type="entry name" value="BETA-ALANINE-ACTIVATING ENZYME"/>
    <property type="match status" value="1"/>
</dbReference>
<dbReference type="PROSITE" id="PS00012">
    <property type="entry name" value="PHOSPHOPANTETHEINE"/>
    <property type="match status" value="1"/>
</dbReference>
<evidence type="ECO:0000256" key="1">
    <source>
        <dbReference type="ARBA" id="ARBA00022450"/>
    </source>
</evidence>
<reference evidence="5 6" key="1">
    <citation type="submission" date="2019-07" db="EMBL/GenBank/DDBJ databases">
        <title>Annotation for the trematode Paragonimus westermani.</title>
        <authorList>
            <person name="Choi Y.-J."/>
        </authorList>
    </citation>
    <scope>NUCLEOTIDE SEQUENCE [LARGE SCALE GENOMIC DNA]</scope>
    <source>
        <strain evidence="5">180907_Pwestermani</strain>
    </source>
</reference>
<dbReference type="Proteomes" id="UP000699462">
    <property type="component" value="Unassembled WGS sequence"/>
</dbReference>
<dbReference type="AlphaFoldDB" id="A0A8T0DKC3"/>
<evidence type="ECO:0000313" key="6">
    <source>
        <dbReference type="Proteomes" id="UP000699462"/>
    </source>
</evidence>
<dbReference type="Gene3D" id="3.40.50.12780">
    <property type="entry name" value="N-terminal domain of ligase-like"/>
    <property type="match status" value="1"/>
</dbReference>
<accession>A0A8T0DKC3</accession>
<dbReference type="InterPro" id="IPR000873">
    <property type="entry name" value="AMP-dep_synth/lig_dom"/>
</dbReference>
<feature type="domain" description="Carrier" evidence="4">
    <location>
        <begin position="849"/>
        <end position="894"/>
    </location>
</feature>
<evidence type="ECO:0000259" key="3">
    <source>
        <dbReference type="Pfam" id="PF00501"/>
    </source>
</evidence>
<dbReference type="InterPro" id="IPR036736">
    <property type="entry name" value="ACP-like_sf"/>
</dbReference>
<organism evidence="5 6">
    <name type="scientific">Paragonimus westermani</name>
    <dbReference type="NCBI Taxonomy" id="34504"/>
    <lineage>
        <taxon>Eukaryota</taxon>
        <taxon>Metazoa</taxon>
        <taxon>Spiralia</taxon>
        <taxon>Lophotrochozoa</taxon>
        <taxon>Platyhelminthes</taxon>
        <taxon>Trematoda</taxon>
        <taxon>Digenea</taxon>
        <taxon>Plagiorchiida</taxon>
        <taxon>Troglotremata</taxon>
        <taxon>Troglotrematidae</taxon>
        <taxon>Paragonimus</taxon>
    </lineage>
</organism>
<dbReference type="InterPro" id="IPR042099">
    <property type="entry name" value="ANL_N_sf"/>
</dbReference>
<comment type="caution">
    <text evidence="5">The sequence shown here is derived from an EMBL/GenBank/DDBJ whole genome shotgun (WGS) entry which is preliminary data.</text>
</comment>
<dbReference type="SUPFAM" id="SSF56801">
    <property type="entry name" value="Acetyl-CoA synthetase-like"/>
    <property type="match status" value="1"/>
</dbReference>
<keyword evidence="2" id="KW-0597">Phosphoprotein</keyword>
<dbReference type="Pfam" id="PF00550">
    <property type="entry name" value="PP-binding"/>
    <property type="match status" value="1"/>
</dbReference>
<dbReference type="Pfam" id="PF00501">
    <property type="entry name" value="AMP-binding"/>
    <property type="match status" value="1"/>
</dbReference>
<dbReference type="Gene3D" id="3.30.300.30">
    <property type="match status" value="1"/>
</dbReference>
<keyword evidence="1" id="KW-0596">Phosphopantetheine</keyword>
<evidence type="ECO:0000313" key="5">
    <source>
        <dbReference type="EMBL" id="KAF8568339.1"/>
    </source>
</evidence>
<keyword evidence="6" id="KW-1185">Reference proteome</keyword>
<evidence type="ECO:0000259" key="4">
    <source>
        <dbReference type="Pfam" id="PF00550"/>
    </source>
</evidence>
<dbReference type="InterPro" id="IPR045851">
    <property type="entry name" value="AMP-bd_C_sf"/>
</dbReference>
<gene>
    <name evidence="5" type="ORF">P879_02353</name>
</gene>
<name>A0A8T0DKC3_9TREM</name>
<protein>
    <recommendedName>
        <fullName evidence="7">Carrier domain-containing protein</fullName>
    </recommendedName>
</protein>
<evidence type="ECO:0000256" key="2">
    <source>
        <dbReference type="ARBA" id="ARBA00022553"/>
    </source>
</evidence>
<proteinExistence type="predicted"/>
<dbReference type="InterPro" id="IPR006162">
    <property type="entry name" value="Ppantetheine_attach_site"/>
</dbReference>
<evidence type="ECO:0008006" key="7">
    <source>
        <dbReference type="Google" id="ProtNLM"/>
    </source>
</evidence>
<dbReference type="InterPro" id="IPR009081">
    <property type="entry name" value="PP-bd_ACP"/>
</dbReference>
<dbReference type="Gene3D" id="1.10.1200.10">
    <property type="entry name" value="ACP-like"/>
    <property type="match status" value="1"/>
</dbReference>
<dbReference type="EMBL" id="JTDF01002876">
    <property type="protein sequence ID" value="KAF8568339.1"/>
    <property type="molecule type" value="Genomic_DNA"/>
</dbReference>
<dbReference type="OrthoDB" id="416786at2759"/>
<dbReference type="PANTHER" id="PTHR44845">
    <property type="entry name" value="CARRIER DOMAIN-CONTAINING PROTEIN"/>
    <property type="match status" value="1"/>
</dbReference>
<sequence length="1187" mass="132634">MLTNGSRDSLLCRIFENILSESITLANKIAIWHVPDPRQIISTQTFSHTTQTDKNETVQKEYNGNESCTVQSITFGELNLEATRLAEGLAEKLICCGAISGIQSKQDFKNATADTVQASTVIALFMPPGIKRIVAQIACMKLHLAYLPLDRQLSVGRIVQILDLISPAMVILTRDYHDIIFSAQNEASARFHLIAQVMNTSNLEPHSCSCFNDKLDTLKYALNRLKFTIYENLITTRLTDSGSTENKTDKCLFENVENPVITVLFTSGSTSSDPKIVRLRNNQLLNRLNWQWKSNTELDENHNWLTNRNRSASVRNEVILASTACLFVDAFTELFSALFAGNPVVVPGGPNCTSEMCVSDVRILYKLIHMFQITRLTTVPIQLRIWIDQMGLIEPKEQCKEGDSLTTVVVSGDMLQPEMARQFFHLPISESKIRLLNFYGTTEMAGDVTAAIFHDEQDVIKATKRVDTRNQTESLADAAAFITVGRPIFNTAVYVVRKYEEKTCMQNDVISERSSNISNLSVIGTQLYKVDWRSLGYEICEKGCVGEVAVTGLPVNWQATDIEEKLTESTFVSETNHLSPTSNQCSVVNFPGDLGFICPDDNMLYVCGRSDEVVKINAVGFLASDVDRILLQIKENCFRNPQHVSHLEKKLINIRDSVTLPIHHPASKSIQLVCFYVANSRRPSLKGSSTALLLSSSNAAGADQQLLEDRMDFRLPLSIIHPQSIGWNDLDPKPNELSATIGHYLPVYIRPIFLRINHIPVMPTSGKVDKNRLRSLFNDTFVTERENYSPSKTSQLESADELTQVICPVSTSTHTAGMLDYREQARKVLGNILGLQPTYNSEVLLPRPRDDEDFYLLGGNSLMAVLALESLRQLGFKVHLETFYLTSNIGQLLDSLDPPRDLDYNQHDPVYSEKVNGILNTLPNSVCSSVNTDTQISIHNGNENICVREWCGERPNSDLKLGPSYEDLVKLLVDAFDRKDTITHAFQLSRKDLETAATAYLKPNGVGIVLIATCRSEGDNQTLDSTNDQLVGVLLSVPSESMPSLPKVPKLTQLQKYFDFCCSDTELSREVSGNHSTALTVIMAGVCAPSSNRLSSECHSLRAKWNRVTLEILAQLESQLLKIAKWKNFTLVETLNTCETTKEVCADLGYQLVKSTRMQTFAAAESLDLDQTFLDHCSYYMIKRLND</sequence>